<feature type="compositionally biased region" description="Low complexity" evidence="1">
    <location>
        <begin position="135"/>
        <end position="145"/>
    </location>
</feature>
<name>A0A2J6RU31_HYAVF</name>
<keyword evidence="2" id="KW-0732">Signal</keyword>
<evidence type="ECO:0000313" key="4">
    <source>
        <dbReference type="Proteomes" id="UP000235786"/>
    </source>
</evidence>
<feature type="region of interest" description="Disordered" evidence="1">
    <location>
        <begin position="84"/>
        <end position="145"/>
    </location>
</feature>
<reference evidence="3 4" key="1">
    <citation type="submission" date="2016-04" db="EMBL/GenBank/DDBJ databases">
        <title>A degradative enzymes factory behind the ericoid mycorrhizal symbiosis.</title>
        <authorList>
            <consortium name="DOE Joint Genome Institute"/>
            <person name="Martino E."/>
            <person name="Morin E."/>
            <person name="Grelet G."/>
            <person name="Kuo A."/>
            <person name="Kohler A."/>
            <person name="Daghino S."/>
            <person name="Barry K."/>
            <person name="Choi C."/>
            <person name="Cichocki N."/>
            <person name="Clum A."/>
            <person name="Copeland A."/>
            <person name="Hainaut M."/>
            <person name="Haridas S."/>
            <person name="Labutti K."/>
            <person name="Lindquist E."/>
            <person name="Lipzen A."/>
            <person name="Khouja H.-R."/>
            <person name="Murat C."/>
            <person name="Ohm R."/>
            <person name="Olson A."/>
            <person name="Spatafora J."/>
            <person name="Veneault-Fourrey C."/>
            <person name="Henrissat B."/>
            <person name="Grigoriev I."/>
            <person name="Martin F."/>
            <person name="Perotto S."/>
        </authorList>
    </citation>
    <scope>NUCLEOTIDE SEQUENCE [LARGE SCALE GENOMIC DNA]</scope>
    <source>
        <strain evidence="3 4">F</strain>
    </source>
</reference>
<evidence type="ECO:0000256" key="1">
    <source>
        <dbReference type="SAM" id="MobiDB-lite"/>
    </source>
</evidence>
<feature type="compositionally biased region" description="Low complexity" evidence="1">
    <location>
        <begin position="84"/>
        <end position="118"/>
    </location>
</feature>
<sequence length="157" mass="16331">MKPLQVTFTSFLSLLALQLCQANPISLHRRSIDSVIDELLEIEAEAKEALSPPYHDPFKPRDSFDVENEATTFYSIAPTFPDPAAASSSIPTPSAPAAASSSIPTSSAPAAASSTTPTFPDPAAPSSAVPTFSGPAAASSTTFPDPPTTFSSRSYIV</sequence>
<feature type="signal peptide" evidence="2">
    <location>
        <begin position="1"/>
        <end position="22"/>
    </location>
</feature>
<evidence type="ECO:0000256" key="2">
    <source>
        <dbReference type="SAM" id="SignalP"/>
    </source>
</evidence>
<dbReference type="AlphaFoldDB" id="A0A2J6RU31"/>
<dbReference type="EMBL" id="KZ613943">
    <property type="protein sequence ID" value="PMD42022.1"/>
    <property type="molecule type" value="Genomic_DNA"/>
</dbReference>
<dbReference type="Proteomes" id="UP000235786">
    <property type="component" value="Unassembled WGS sequence"/>
</dbReference>
<organism evidence="3 4">
    <name type="scientific">Hyaloscypha variabilis (strain UAMH 11265 / GT02V1 / F)</name>
    <name type="common">Meliniomyces variabilis</name>
    <dbReference type="NCBI Taxonomy" id="1149755"/>
    <lineage>
        <taxon>Eukaryota</taxon>
        <taxon>Fungi</taxon>
        <taxon>Dikarya</taxon>
        <taxon>Ascomycota</taxon>
        <taxon>Pezizomycotina</taxon>
        <taxon>Leotiomycetes</taxon>
        <taxon>Helotiales</taxon>
        <taxon>Hyaloscyphaceae</taxon>
        <taxon>Hyaloscypha</taxon>
        <taxon>Hyaloscypha variabilis</taxon>
    </lineage>
</organism>
<protein>
    <submittedName>
        <fullName evidence="3">Uncharacterized protein</fullName>
    </submittedName>
</protein>
<gene>
    <name evidence="3" type="ORF">L207DRAFT_580701</name>
</gene>
<evidence type="ECO:0000313" key="3">
    <source>
        <dbReference type="EMBL" id="PMD42022.1"/>
    </source>
</evidence>
<feature type="chain" id="PRO_5014405422" evidence="2">
    <location>
        <begin position="23"/>
        <end position="157"/>
    </location>
</feature>
<proteinExistence type="predicted"/>
<keyword evidence="4" id="KW-1185">Reference proteome</keyword>
<accession>A0A2J6RU31</accession>